<dbReference type="PATRIC" id="fig|1069642.3.peg.1713"/>
<feature type="domain" description="NADPH-dependent FMN reductase-like" evidence="1">
    <location>
        <begin position="3"/>
        <end position="152"/>
    </location>
</feature>
<name>K7YNQ2_BDEBC</name>
<gene>
    <name evidence="2" type="ORF">Bdt_1736</name>
</gene>
<sequence>MRMKVFMFAASLRHGSYNKKLIRVAAEMVQDLPFCEVDLCEFNEFPLPMYDADLENSKGIPQGAKDLGKKFTEADAIIISSPEYNGSIPGTFKNAIDWLSRLKPVPIEKKHILLLGASPGALGAVRGNLHARVPLHVLKSYVYPEYFGVAKADDAFDKDGKLKDEKQIEKLQAMIADFIHFASRKETPFEKLTEFVDEKIHQQHN</sequence>
<proteinExistence type="predicted"/>
<dbReference type="Gene3D" id="3.40.50.360">
    <property type="match status" value="1"/>
</dbReference>
<dbReference type="EMBL" id="CP002930">
    <property type="protein sequence ID" value="AFY01426.1"/>
    <property type="molecule type" value="Genomic_DNA"/>
</dbReference>
<dbReference type="InterPro" id="IPR050712">
    <property type="entry name" value="NAD(P)H-dep_reductase"/>
</dbReference>
<dbReference type="InterPro" id="IPR029039">
    <property type="entry name" value="Flavoprotein-like_sf"/>
</dbReference>
<protein>
    <submittedName>
        <fullName evidence="2">Putative oxidoreductase</fullName>
    </submittedName>
</protein>
<evidence type="ECO:0000259" key="1">
    <source>
        <dbReference type="Pfam" id="PF03358"/>
    </source>
</evidence>
<dbReference type="InterPro" id="IPR005025">
    <property type="entry name" value="FMN_Rdtase-like_dom"/>
</dbReference>
<evidence type="ECO:0000313" key="3">
    <source>
        <dbReference type="Proteomes" id="UP000010074"/>
    </source>
</evidence>
<reference evidence="2 3" key="1">
    <citation type="journal article" date="2012" name="BMC Genomics">
        <title>Genome analysis of a simultaneously predatory and prey-independent, novel Bdellovibrio bacteriovorus from the River Tiber, supports in silico predictions of both ancient and recent lateral gene transfer from diverse bacteria.</title>
        <authorList>
            <person name="Hobley L."/>
            <person name="Lerner T.R."/>
            <person name="Williams L.E."/>
            <person name="Lambert C."/>
            <person name="Till R."/>
            <person name="Milner D.S."/>
            <person name="Basford S.M."/>
            <person name="Capeness M.J."/>
            <person name="Fenton A.K."/>
            <person name="Atterbury R.J."/>
            <person name="Harris M.A."/>
            <person name="Sockett R.E."/>
        </authorList>
    </citation>
    <scope>NUCLEOTIDE SEQUENCE [LARGE SCALE GENOMIC DNA]</scope>
    <source>
        <strain evidence="2 3">Tiberius</strain>
    </source>
</reference>
<dbReference type="AlphaFoldDB" id="K7YNQ2"/>
<dbReference type="Pfam" id="PF03358">
    <property type="entry name" value="FMN_red"/>
    <property type="match status" value="1"/>
</dbReference>
<dbReference type="GO" id="GO:0005829">
    <property type="term" value="C:cytosol"/>
    <property type="evidence" value="ECO:0007669"/>
    <property type="project" value="TreeGrafter"/>
</dbReference>
<organism evidence="2 3">
    <name type="scientific">Bdellovibrio bacteriovorus str. Tiberius</name>
    <dbReference type="NCBI Taxonomy" id="1069642"/>
    <lineage>
        <taxon>Bacteria</taxon>
        <taxon>Pseudomonadati</taxon>
        <taxon>Bdellovibrionota</taxon>
        <taxon>Bdellovibrionia</taxon>
        <taxon>Bdellovibrionales</taxon>
        <taxon>Pseudobdellovibrionaceae</taxon>
        <taxon>Bdellovibrio</taxon>
    </lineage>
</organism>
<dbReference type="GO" id="GO:0016491">
    <property type="term" value="F:oxidoreductase activity"/>
    <property type="evidence" value="ECO:0007669"/>
    <property type="project" value="InterPro"/>
</dbReference>
<dbReference type="HOGENOM" id="CLU_055322_4_1_7"/>
<dbReference type="SUPFAM" id="SSF52218">
    <property type="entry name" value="Flavoproteins"/>
    <property type="match status" value="1"/>
</dbReference>
<dbReference type="PANTHER" id="PTHR30543">
    <property type="entry name" value="CHROMATE REDUCTASE"/>
    <property type="match status" value="1"/>
</dbReference>
<dbReference type="Proteomes" id="UP000010074">
    <property type="component" value="Chromosome"/>
</dbReference>
<evidence type="ECO:0000313" key="2">
    <source>
        <dbReference type="EMBL" id="AFY01426.1"/>
    </source>
</evidence>
<dbReference type="GO" id="GO:0010181">
    <property type="term" value="F:FMN binding"/>
    <property type="evidence" value="ECO:0007669"/>
    <property type="project" value="TreeGrafter"/>
</dbReference>
<dbReference type="PANTHER" id="PTHR30543:SF21">
    <property type="entry name" value="NAD(P)H-DEPENDENT FMN REDUCTASE LOT6"/>
    <property type="match status" value="1"/>
</dbReference>
<dbReference type="STRING" id="1069642.Bdt_1736"/>
<accession>K7YNQ2</accession>
<dbReference type="KEGG" id="bbat:Bdt_1736"/>